<reference evidence="2" key="1">
    <citation type="journal article" date="2020" name="Stud. Mycol.">
        <title>101 Dothideomycetes genomes: A test case for predicting lifestyles and emergence of pathogens.</title>
        <authorList>
            <person name="Haridas S."/>
            <person name="Albert R."/>
            <person name="Binder M."/>
            <person name="Bloem J."/>
            <person name="LaButti K."/>
            <person name="Salamov A."/>
            <person name="Andreopoulos B."/>
            <person name="Baker S."/>
            <person name="Barry K."/>
            <person name="Bills G."/>
            <person name="Bluhm B."/>
            <person name="Cannon C."/>
            <person name="Castanera R."/>
            <person name="Culley D."/>
            <person name="Daum C."/>
            <person name="Ezra D."/>
            <person name="Gonzalez J."/>
            <person name="Henrissat B."/>
            <person name="Kuo A."/>
            <person name="Liang C."/>
            <person name="Lipzen A."/>
            <person name="Lutzoni F."/>
            <person name="Magnuson J."/>
            <person name="Mondo S."/>
            <person name="Nolan M."/>
            <person name="Ohm R."/>
            <person name="Pangilinan J."/>
            <person name="Park H.-J."/>
            <person name="Ramirez L."/>
            <person name="Alfaro M."/>
            <person name="Sun H."/>
            <person name="Tritt A."/>
            <person name="Yoshinaga Y."/>
            <person name="Zwiers L.-H."/>
            <person name="Turgeon B."/>
            <person name="Goodwin S."/>
            <person name="Spatafora J."/>
            <person name="Crous P."/>
            <person name="Grigoriev I."/>
        </authorList>
    </citation>
    <scope>NUCLEOTIDE SEQUENCE [LARGE SCALE GENOMIC DNA]</scope>
    <source>
        <strain evidence="2">CECT 20119</strain>
    </source>
</reference>
<organism evidence="1 2">
    <name type="scientific">Elsinoe ampelina</name>
    <dbReference type="NCBI Taxonomy" id="302913"/>
    <lineage>
        <taxon>Eukaryota</taxon>
        <taxon>Fungi</taxon>
        <taxon>Dikarya</taxon>
        <taxon>Ascomycota</taxon>
        <taxon>Pezizomycotina</taxon>
        <taxon>Dothideomycetes</taxon>
        <taxon>Dothideomycetidae</taxon>
        <taxon>Myriangiales</taxon>
        <taxon>Elsinoaceae</taxon>
        <taxon>Elsinoe</taxon>
    </lineage>
</organism>
<protein>
    <submittedName>
        <fullName evidence="1">Uncharacterized protein</fullName>
    </submittedName>
</protein>
<name>A0A6A6G5J4_9PEZI</name>
<dbReference type="AlphaFoldDB" id="A0A6A6G5J4"/>
<proteinExistence type="predicted"/>
<dbReference type="EMBL" id="ML992511">
    <property type="protein sequence ID" value="KAF2221041.1"/>
    <property type="molecule type" value="Genomic_DNA"/>
</dbReference>
<sequence length="116" mass="13065">MGYSRRAVRALSRSPRSWWKYFVKAVLSSLSSIPRFLRCSLPCFHAARAAELLYRVSLCLCSKLCRQLPCTSPPSESLSRWRISYPLPLRAAHLCVASHSSYVAATHNGGIPHQYV</sequence>
<evidence type="ECO:0000313" key="2">
    <source>
        <dbReference type="Proteomes" id="UP000799538"/>
    </source>
</evidence>
<dbReference type="Proteomes" id="UP000799538">
    <property type="component" value="Unassembled WGS sequence"/>
</dbReference>
<evidence type="ECO:0000313" key="1">
    <source>
        <dbReference type="EMBL" id="KAF2221041.1"/>
    </source>
</evidence>
<gene>
    <name evidence="1" type="ORF">BDZ85DRAFT_266183</name>
</gene>
<keyword evidence="2" id="KW-1185">Reference proteome</keyword>
<accession>A0A6A6G5J4</accession>